<sequence length="71" mass="8511">MKITKTLSHEELFNKFKEINSGVEIVSWEPLNTDECIEYAKSNQPIIRVDLKDGNWLRVYVSKEYNEINWY</sequence>
<organism evidence="1">
    <name type="scientific">Clostridium paraputrificum</name>
    <dbReference type="NCBI Taxonomy" id="29363"/>
    <lineage>
        <taxon>Bacteria</taxon>
        <taxon>Bacillati</taxon>
        <taxon>Bacillota</taxon>
        <taxon>Clostridia</taxon>
        <taxon>Eubacteriales</taxon>
        <taxon>Clostridiaceae</taxon>
        <taxon>Clostridium</taxon>
    </lineage>
</organism>
<name>A0A6N2Y454_9CLOT</name>
<protein>
    <submittedName>
        <fullName evidence="1">Uncharacterized protein</fullName>
    </submittedName>
</protein>
<dbReference type="EMBL" id="CACRTV010000003">
    <property type="protein sequence ID" value="VYT61461.1"/>
    <property type="molecule type" value="Genomic_DNA"/>
</dbReference>
<accession>A0A6N2Y454</accession>
<dbReference type="AlphaFoldDB" id="A0A6N2Y454"/>
<dbReference type="RefSeq" id="WP_156558618.1">
    <property type="nucleotide sequence ID" value="NZ_CACRTV010000003.1"/>
</dbReference>
<reference evidence="1" key="1">
    <citation type="submission" date="2019-11" db="EMBL/GenBank/DDBJ databases">
        <authorList>
            <person name="Feng L."/>
        </authorList>
    </citation>
    <scope>NUCLEOTIDE SEQUENCE</scope>
    <source>
        <strain evidence="1">CParaputrificumLFYP93</strain>
    </source>
</reference>
<gene>
    <name evidence="1" type="ORF">CPLFYP93_00133</name>
</gene>
<proteinExistence type="predicted"/>
<evidence type="ECO:0000313" key="1">
    <source>
        <dbReference type="EMBL" id="VYT61461.1"/>
    </source>
</evidence>